<feature type="compositionally biased region" description="Basic and acidic residues" evidence="1">
    <location>
        <begin position="27"/>
        <end position="52"/>
    </location>
</feature>
<feature type="compositionally biased region" description="Basic and acidic residues" evidence="1">
    <location>
        <begin position="199"/>
        <end position="211"/>
    </location>
</feature>
<evidence type="ECO:0000313" key="4">
    <source>
        <dbReference type="Proteomes" id="UP001175271"/>
    </source>
</evidence>
<reference evidence="3" key="1">
    <citation type="submission" date="2023-06" db="EMBL/GenBank/DDBJ databases">
        <title>Genomic analysis of the entomopathogenic nematode Steinernema hermaphroditum.</title>
        <authorList>
            <person name="Schwarz E.M."/>
            <person name="Heppert J.K."/>
            <person name="Baniya A."/>
            <person name="Schwartz H.T."/>
            <person name="Tan C.-H."/>
            <person name="Antoshechkin I."/>
            <person name="Sternberg P.W."/>
            <person name="Goodrich-Blair H."/>
            <person name="Dillman A.R."/>
        </authorList>
    </citation>
    <scope>NUCLEOTIDE SEQUENCE</scope>
    <source>
        <strain evidence="3">PS9179</strain>
        <tissue evidence="3">Whole animal</tissue>
    </source>
</reference>
<accession>A0AA39HHK5</accession>
<feature type="compositionally biased region" description="Low complexity" evidence="1">
    <location>
        <begin position="157"/>
        <end position="168"/>
    </location>
</feature>
<evidence type="ECO:0000256" key="2">
    <source>
        <dbReference type="SAM" id="SignalP"/>
    </source>
</evidence>
<proteinExistence type="predicted"/>
<feature type="compositionally biased region" description="Basic residues" evidence="1">
    <location>
        <begin position="53"/>
        <end position="69"/>
    </location>
</feature>
<organism evidence="3 4">
    <name type="scientific">Steinernema hermaphroditum</name>
    <dbReference type="NCBI Taxonomy" id="289476"/>
    <lineage>
        <taxon>Eukaryota</taxon>
        <taxon>Metazoa</taxon>
        <taxon>Ecdysozoa</taxon>
        <taxon>Nematoda</taxon>
        <taxon>Chromadorea</taxon>
        <taxon>Rhabditida</taxon>
        <taxon>Tylenchina</taxon>
        <taxon>Panagrolaimomorpha</taxon>
        <taxon>Strongyloidoidea</taxon>
        <taxon>Steinernematidae</taxon>
        <taxon>Steinernema</taxon>
    </lineage>
</organism>
<keyword evidence="2" id="KW-0732">Signal</keyword>
<sequence>MDVALLLFAIVSAAFLLFGGAAQSGHHPGEKLDKTPVRMDKAMADQKKTVKENKKKRRSRRKNRAKRSKASSSDNSYDGGELANNGWKGPQKLSVMSRKVNDDGTVYVGSKEYSKESVEATEKVTKTIDEETRPAMPSISASSVTASTLDSDPELFSPPNDASPNNSNKIGTDDETIFENVAAPNPAHPRMKKNQKLNQQKEELNDDKTEFENVNGRNRPVLAKMKRRKRPEDK</sequence>
<feature type="compositionally biased region" description="Basic residues" evidence="1">
    <location>
        <begin position="224"/>
        <end position="234"/>
    </location>
</feature>
<gene>
    <name evidence="3" type="ORF">QR680_018315</name>
</gene>
<feature type="chain" id="PRO_5041287171" evidence="2">
    <location>
        <begin position="22"/>
        <end position="234"/>
    </location>
</feature>
<feature type="compositionally biased region" description="Polar residues" evidence="1">
    <location>
        <begin position="139"/>
        <end position="150"/>
    </location>
</feature>
<dbReference type="AlphaFoldDB" id="A0AA39HHK5"/>
<keyword evidence="4" id="KW-1185">Reference proteome</keyword>
<protein>
    <submittedName>
        <fullName evidence="3">Uncharacterized protein</fullName>
    </submittedName>
</protein>
<feature type="region of interest" description="Disordered" evidence="1">
    <location>
        <begin position="24"/>
        <end position="89"/>
    </location>
</feature>
<evidence type="ECO:0000256" key="1">
    <source>
        <dbReference type="SAM" id="MobiDB-lite"/>
    </source>
</evidence>
<feature type="region of interest" description="Disordered" evidence="1">
    <location>
        <begin position="129"/>
        <end position="234"/>
    </location>
</feature>
<dbReference type="EMBL" id="JAUCMV010000004">
    <property type="protein sequence ID" value="KAK0406012.1"/>
    <property type="molecule type" value="Genomic_DNA"/>
</dbReference>
<name>A0AA39HHK5_9BILA</name>
<evidence type="ECO:0000313" key="3">
    <source>
        <dbReference type="EMBL" id="KAK0406012.1"/>
    </source>
</evidence>
<feature type="signal peptide" evidence="2">
    <location>
        <begin position="1"/>
        <end position="21"/>
    </location>
</feature>
<comment type="caution">
    <text evidence="3">The sequence shown here is derived from an EMBL/GenBank/DDBJ whole genome shotgun (WGS) entry which is preliminary data.</text>
</comment>
<dbReference type="Proteomes" id="UP001175271">
    <property type="component" value="Unassembled WGS sequence"/>
</dbReference>